<reference evidence="3" key="1">
    <citation type="submission" date="2023-06" db="EMBL/GenBank/DDBJ databases">
        <authorList>
            <person name="Kurt Z."/>
        </authorList>
    </citation>
    <scope>NUCLEOTIDE SEQUENCE</scope>
</reference>
<keyword evidence="1" id="KW-0175">Coiled coil</keyword>
<sequence length="300" mass="35168">MQEFNNLTQEQLVFERQNYQSNIKSQYNPQLENIQNQQITYGNNSNSIQSETLNKHNQITEMGKHSQQLAQSYIDLLQQSNFTAEQQAAHIHELAQRVAALSNLNLDVDNQNQQYKSQLLRLSRIAQDQSQQESVLKQQLVEQQVSNDKQVSYLVEKLKEFKQQILEEKHENIQLKAKLVETKHQIQAQKQDISQLTEIIQNLENDLDVHEEMNDKLQKSTNKLEIQSLTHQEKTQTQISSLQAENEDLRAQVAKLKNLTSSLHNRFLKAQSQATMYYESLKELKAINEKQRRKEDKTWK</sequence>
<proteinExistence type="predicted"/>
<feature type="coiled-coil region" evidence="1">
    <location>
        <begin position="158"/>
        <end position="266"/>
    </location>
</feature>
<protein>
    <submittedName>
        <fullName evidence="4">Hypothetical_protein</fullName>
    </submittedName>
</protein>
<evidence type="ECO:0000313" key="2">
    <source>
        <dbReference type="EMBL" id="CAI9960811.1"/>
    </source>
</evidence>
<gene>
    <name evidence="4" type="ORF">HINF_LOCUS40769</name>
    <name evidence="2" type="ORF">HINF_LOCUS48456</name>
    <name evidence="3" type="ORF">HINF_LOCUS60933</name>
    <name evidence="5" type="ORF">HINF_LOCUS74080</name>
</gene>
<dbReference type="EMBL" id="CATOUU010000936">
    <property type="protein sequence ID" value="CAI9960811.1"/>
    <property type="molecule type" value="Genomic_DNA"/>
</dbReference>
<reference evidence="4 6" key="2">
    <citation type="submission" date="2024-07" db="EMBL/GenBank/DDBJ databases">
        <authorList>
            <person name="Akdeniz Z."/>
        </authorList>
    </citation>
    <scope>NUCLEOTIDE SEQUENCE [LARGE SCALE GENOMIC DNA]</scope>
</reference>
<organism evidence="3">
    <name type="scientific">Hexamita inflata</name>
    <dbReference type="NCBI Taxonomy" id="28002"/>
    <lineage>
        <taxon>Eukaryota</taxon>
        <taxon>Metamonada</taxon>
        <taxon>Diplomonadida</taxon>
        <taxon>Hexamitidae</taxon>
        <taxon>Hexamitinae</taxon>
        <taxon>Hexamita</taxon>
    </lineage>
</organism>
<keyword evidence="6" id="KW-1185">Reference proteome</keyword>
<dbReference type="EMBL" id="CATOUU010001119">
    <property type="protein sequence ID" value="CAI9973288.1"/>
    <property type="molecule type" value="Genomic_DNA"/>
</dbReference>
<evidence type="ECO:0000313" key="5">
    <source>
        <dbReference type="EMBL" id="CAL6106917.1"/>
    </source>
</evidence>
<name>A0AA86VQA1_9EUKA</name>
<comment type="caution">
    <text evidence="3">The sequence shown here is derived from an EMBL/GenBank/DDBJ whole genome shotgun (WGS) entry which is preliminary data.</text>
</comment>
<dbReference type="EMBL" id="CAXDID020000161">
    <property type="protein sequence ID" value="CAL6044871.1"/>
    <property type="molecule type" value="Genomic_DNA"/>
</dbReference>
<dbReference type="AlphaFoldDB" id="A0AA86VQA1"/>
<evidence type="ECO:0000313" key="4">
    <source>
        <dbReference type="EMBL" id="CAL6044871.1"/>
    </source>
</evidence>
<dbReference type="Proteomes" id="UP001642409">
    <property type="component" value="Unassembled WGS sequence"/>
</dbReference>
<evidence type="ECO:0000256" key="1">
    <source>
        <dbReference type="SAM" id="Coils"/>
    </source>
</evidence>
<accession>A0AA86VQA1</accession>
<dbReference type="EMBL" id="CAXDID020000621">
    <property type="protein sequence ID" value="CAL6106917.1"/>
    <property type="molecule type" value="Genomic_DNA"/>
</dbReference>
<evidence type="ECO:0000313" key="6">
    <source>
        <dbReference type="Proteomes" id="UP001642409"/>
    </source>
</evidence>
<evidence type="ECO:0000313" key="3">
    <source>
        <dbReference type="EMBL" id="CAI9973288.1"/>
    </source>
</evidence>